<comment type="caution">
    <text evidence="1">The sequence shown here is derived from an EMBL/GenBank/DDBJ whole genome shotgun (WGS) entry which is preliminary data.</text>
</comment>
<dbReference type="Proteomes" id="UP000283589">
    <property type="component" value="Unassembled WGS sequence"/>
</dbReference>
<protein>
    <submittedName>
        <fullName evidence="1">Uncharacterized protein</fullName>
    </submittedName>
</protein>
<dbReference type="AlphaFoldDB" id="A0A412X4G6"/>
<sequence length="82" mass="9701">MEKDNFKDCIPNDKKGYIDGSCFISPKLLLVSSEEVIEFNTYEEYRAYIEENNLEEGDYKDCSTGMYFHIKYKTSFKPDRCL</sequence>
<name>A0A412X4G6_9BACT</name>
<evidence type="ECO:0000313" key="1">
    <source>
        <dbReference type="EMBL" id="RGV35379.1"/>
    </source>
</evidence>
<reference evidence="1 2" key="1">
    <citation type="submission" date="2018-08" db="EMBL/GenBank/DDBJ databases">
        <title>A genome reference for cultivated species of the human gut microbiota.</title>
        <authorList>
            <person name="Zou Y."/>
            <person name="Xue W."/>
            <person name="Luo G."/>
        </authorList>
    </citation>
    <scope>NUCLEOTIDE SEQUENCE [LARGE SCALE GENOMIC DNA]</scope>
    <source>
        <strain evidence="1 2">AF14-49</strain>
    </source>
</reference>
<accession>A0A412X4G6</accession>
<organism evidence="1 2">
    <name type="scientific">Butyricimonas virosa</name>
    <dbReference type="NCBI Taxonomy" id="544645"/>
    <lineage>
        <taxon>Bacteria</taxon>
        <taxon>Pseudomonadati</taxon>
        <taxon>Bacteroidota</taxon>
        <taxon>Bacteroidia</taxon>
        <taxon>Bacteroidales</taxon>
        <taxon>Odoribacteraceae</taxon>
        <taxon>Butyricimonas</taxon>
    </lineage>
</organism>
<gene>
    <name evidence="1" type="ORF">DWW18_04710</name>
</gene>
<dbReference type="EMBL" id="QRZA01000004">
    <property type="protein sequence ID" value="RGV35379.1"/>
    <property type="molecule type" value="Genomic_DNA"/>
</dbReference>
<evidence type="ECO:0000313" key="2">
    <source>
        <dbReference type="Proteomes" id="UP000283589"/>
    </source>
</evidence>
<proteinExistence type="predicted"/>